<dbReference type="Pfam" id="PF01281">
    <property type="entry name" value="Ribosomal_L9_N"/>
    <property type="match status" value="1"/>
</dbReference>
<evidence type="ECO:0000256" key="6">
    <source>
        <dbReference type="ARBA" id="ARBA00035456"/>
    </source>
</evidence>
<proteinExistence type="inferred from homology"/>
<dbReference type="Pfam" id="PF03948">
    <property type="entry name" value="Ribosomal_L9_C"/>
    <property type="match status" value="1"/>
</dbReference>
<dbReference type="SUPFAM" id="SSF55653">
    <property type="entry name" value="Ribosomal protein L9 C-domain"/>
    <property type="match status" value="1"/>
</dbReference>
<keyword evidence="3" id="KW-0694">RNA-binding</keyword>
<evidence type="ECO:0000256" key="3">
    <source>
        <dbReference type="ARBA" id="ARBA00022884"/>
    </source>
</evidence>
<evidence type="ECO:0000256" key="4">
    <source>
        <dbReference type="ARBA" id="ARBA00022980"/>
    </source>
</evidence>
<evidence type="ECO:0000256" key="2">
    <source>
        <dbReference type="ARBA" id="ARBA00022730"/>
    </source>
</evidence>
<evidence type="ECO:0000313" key="8">
    <source>
        <dbReference type="EMBL" id="KUG25916.1"/>
    </source>
</evidence>
<sequence>MKVILRKNYDKLGEIGDLVDVKNGFARNFLIPRQIAYVATPGNIKAFEEEKKLIIKKESKELEEAQKIAAELENVSISIPVKVGEEDKIFGTVTTQMIADSLNEKGFQIDKRKIEISEPIKALGIYTVNVKLHPKVQCTVKTWVVRE</sequence>
<dbReference type="HAMAP" id="MF_00503">
    <property type="entry name" value="Ribosomal_bL9"/>
    <property type="match status" value="1"/>
</dbReference>
<keyword evidence="5" id="KW-0687">Ribonucleoprotein</keyword>
<gene>
    <name evidence="8" type="ORF">ASZ90_004250</name>
</gene>
<dbReference type="NCBIfam" id="TIGR00158">
    <property type="entry name" value="L9"/>
    <property type="match status" value="1"/>
</dbReference>
<dbReference type="InterPro" id="IPR020069">
    <property type="entry name" value="Ribosomal_bL9_C"/>
</dbReference>
<evidence type="ECO:0000259" key="7">
    <source>
        <dbReference type="PROSITE" id="PS00651"/>
    </source>
</evidence>
<dbReference type="InterPro" id="IPR036935">
    <property type="entry name" value="Ribosomal_bL9_N_sf"/>
</dbReference>
<comment type="caution">
    <text evidence="8">The sequence shown here is derived from an EMBL/GenBank/DDBJ whole genome shotgun (WGS) entry which is preliminary data.</text>
</comment>
<dbReference type="GO" id="GO:0005840">
    <property type="term" value="C:ribosome"/>
    <property type="evidence" value="ECO:0007669"/>
    <property type="project" value="UniProtKB-KW"/>
</dbReference>
<dbReference type="InterPro" id="IPR020070">
    <property type="entry name" value="Ribosomal_bL9_N"/>
</dbReference>
<dbReference type="PROSITE" id="PS00651">
    <property type="entry name" value="RIBOSOMAL_L9"/>
    <property type="match status" value="1"/>
</dbReference>
<dbReference type="PANTHER" id="PTHR21368">
    <property type="entry name" value="50S RIBOSOMAL PROTEIN L9"/>
    <property type="match status" value="1"/>
</dbReference>
<dbReference type="Gene3D" id="3.40.5.10">
    <property type="entry name" value="Ribosomal protein L9, N-terminal domain"/>
    <property type="match status" value="1"/>
</dbReference>
<dbReference type="FunFam" id="3.10.430.100:FF:000006">
    <property type="entry name" value="50S ribosomal protein L9"/>
    <property type="match status" value="1"/>
</dbReference>
<dbReference type="GO" id="GO:1990904">
    <property type="term" value="C:ribonucleoprotein complex"/>
    <property type="evidence" value="ECO:0007669"/>
    <property type="project" value="UniProtKB-KW"/>
</dbReference>
<dbReference type="Gene3D" id="3.10.430.100">
    <property type="entry name" value="Ribosomal protein L9, C-terminal domain"/>
    <property type="match status" value="1"/>
</dbReference>
<accession>A0A0W8FYL3</accession>
<evidence type="ECO:0000256" key="5">
    <source>
        <dbReference type="ARBA" id="ARBA00023274"/>
    </source>
</evidence>
<dbReference type="GO" id="GO:0019843">
    <property type="term" value="F:rRNA binding"/>
    <property type="evidence" value="ECO:0007669"/>
    <property type="project" value="UniProtKB-KW"/>
</dbReference>
<dbReference type="AlphaFoldDB" id="A0A0W8FYL3"/>
<dbReference type="InterPro" id="IPR036791">
    <property type="entry name" value="Ribosomal_bL9_C_sf"/>
</dbReference>
<comment type="similarity">
    <text evidence="1">Belongs to the bacterial ribosomal protein bL9 family.</text>
</comment>
<protein>
    <recommendedName>
        <fullName evidence="6">50S ribosomal protein L9</fullName>
    </recommendedName>
</protein>
<organism evidence="8">
    <name type="scientific">hydrocarbon metagenome</name>
    <dbReference type="NCBI Taxonomy" id="938273"/>
    <lineage>
        <taxon>unclassified sequences</taxon>
        <taxon>metagenomes</taxon>
        <taxon>ecological metagenomes</taxon>
    </lineage>
</organism>
<dbReference type="GO" id="GO:0003735">
    <property type="term" value="F:structural constituent of ribosome"/>
    <property type="evidence" value="ECO:0007669"/>
    <property type="project" value="InterPro"/>
</dbReference>
<dbReference type="InterPro" id="IPR000244">
    <property type="entry name" value="Ribosomal_bL9"/>
</dbReference>
<dbReference type="InterPro" id="IPR020594">
    <property type="entry name" value="Ribosomal_bL9_bac/chp"/>
</dbReference>
<evidence type="ECO:0000256" key="1">
    <source>
        <dbReference type="ARBA" id="ARBA00010605"/>
    </source>
</evidence>
<reference evidence="8" key="1">
    <citation type="journal article" date="2015" name="Proc. Natl. Acad. Sci. U.S.A.">
        <title>Networks of energetic and metabolic interactions define dynamics in microbial communities.</title>
        <authorList>
            <person name="Embree M."/>
            <person name="Liu J.K."/>
            <person name="Al-Bassam M.M."/>
            <person name="Zengler K."/>
        </authorList>
    </citation>
    <scope>NUCLEOTIDE SEQUENCE</scope>
</reference>
<keyword evidence="4 8" id="KW-0689">Ribosomal protein</keyword>
<keyword evidence="2" id="KW-0699">rRNA-binding</keyword>
<dbReference type="GO" id="GO:0006412">
    <property type="term" value="P:translation"/>
    <property type="evidence" value="ECO:0007669"/>
    <property type="project" value="InterPro"/>
</dbReference>
<dbReference type="EMBL" id="LNQE01000574">
    <property type="protein sequence ID" value="KUG25916.1"/>
    <property type="molecule type" value="Genomic_DNA"/>
</dbReference>
<name>A0A0W8FYL3_9ZZZZ</name>
<dbReference type="InterPro" id="IPR009027">
    <property type="entry name" value="Ribosomal_bL9/RNase_H1_N"/>
</dbReference>
<dbReference type="SUPFAM" id="SSF55658">
    <property type="entry name" value="L9 N-domain-like"/>
    <property type="match status" value="1"/>
</dbReference>
<feature type="domain" description="Ribosomal protein L9" evidence="7">
    <location>
        <begin position="13"/>
        <end position="40"/>
    </location>
</feature>